<keyword evidence="1" id="KW-1133">Transmembrane helix</keyword>
<keyword evidence="3" id="KW-1185">Reference proteome</keyword>
<dbReference type="Proteomes" id="UP000295830">
    <property type="component" value="Unassembled WGS sequence"/>
</dbReference>
<sequence>MDWVMGEYQLAWVAYLIAFVVLYWAWAGIVAWVPIRVARQMLKGLLAVLLLTPVVSTDMEGWLVPGWLNFAYGFLLDQGDEMGRTLFNFALAAIAMLVVLALDSAWVRYRRR</sequence>
<keyword evidence="1" id="KW-0812">Transmembrane</keyword>
<organism evidence="2 3">
    <name type="scientific">Halospina denitrificans</name>
    <dbReference type="NCBI Taxonomy" id="332522"/>
    <lineage>
        <taxon>Bacteria</taxon>
        <taxon>Pseudomonadati</taxon>
        <taxon>Pseudomonadota</taxon>
        <taxon>Gammaproteobacteria</taxon>
        <taxon>Halospina</taxon>
    </lineage>
</organism>
<keyword evidence="1" id="KW-0472">Membrane</keyword>
<reference evidence="2 3" key="1">
    <citation type="submission" date="2019-03" db="EMBL/GenBank/DDBJ databases">
        <title>Genomic Encyclopedia of Type Strains, Phase IV (KMG-IV): sequencing the most valuable type-strain genomes for metagenomic binning, comparative biology and taxonomic classification.</title>
        <authorList>
            <person name="Goeker M."/>
        </authorList>
    </citation>
    <scope>NUCLEOTIDE SEQUENCE [LARGE SCALE GENOMIC DNA]</scope>
    <source>
        <strain evidence="2 3">DSM 15505</strain>
    </source>
</reference>
<feature type="transmembrane region" description="Helical" evidence="1">
    <location>
        <begin position="45"/>
        <end position="65"/>
    </location>
</feature>
<evidence type="ECO:0000313" key="3">
    <source>
        <dbReference type="Proteomes" id="UP000295830"/>
    </source>
</evidence>
<protein>
    <submittedName>
        <fullName evidence="2">Uncharacterized protein</fullName>
    </submittedName>
</protein>
<gene>
    <name evidence="2" type="ORF">DES49_1676</name>
</gene>
<dbReference type="OrthoDB" id="6121502at2"/>
<evidence type="ECO:0000256" key="1">
    <source>
        <dbReference type="SAM" id="Phobius"/>
    </source>
</evidence>
<proteinExistence type="predicted"/>
<dbReference type="RefSeq" id="WP_133735938.1">
    <property type="nucleotide sequence ID" value="NZ_SOAX01000003.1"/>
</dbReference>
<evidence type="ECO:0000313" key="2">
    <source>
        <dbReference type="EMBL" id="TDT41580.1"/>
    </source>
</evidence>
<comment type="caution">
    <text evidence="2">The sequence shown here is derived from an EMBL/GenBank/DDBJ whole genome shotgun (WGS) entry which is preliminary data.</text>
</comment>
<feature type="transmembrane region" description="Helical" evidence="1">
    <location>
        <begin position="12"/>
        <end position="33"/>
    </location>
</feature>
<accession>A0A4R7JTG9</accession>
<dbReference type="EMBL" id="SOAX01000003">
    <property type="protein sequence ID" value="TDT41580.1"/>
    <property type="molecule type" value="Genomic_DNA"/>
</dbReference>
<dbReference type="AlphaFoldDB" id="A0A4R7JTG9"/>
<feature type="transmembrane region" description="Helical" evidence="1">
    <location>
        <begin position="85"/>
        <end position="107"/>
    </location>
</feature>
<name>A0A4R7JTG9_9GAMM</name>